<dbReference type="EMBL" id="BMAW01035286">
    <property type="protein sequence ID" value="GFU39064.1"/>
    <property type="molecule type" value="Genomic_DNA"/>
</dbReference>
<comment type="caution">
    <text evidence="1">The sequence shown here is derived from an EMBL/GenBank/DDBJ whole genome shotgun (WGS) entry which is preliminary data.</text>
</comment>
<protein>
    <submittedName>
        <fullName evidence="1">Uncharacterized protein</fullName>
    </submittedName>
</protein>
<proteinExistence type="predicted"/>
<gene>
    <name evidence="1" type="ORF">NPIL_170221</name>
</gene>
<dbReference type="Proteomes" id="UP000887013">
    <property type="component" value="Unassembled WGS sequence"/>
</dbReference>
<keyword evidence="2" id="KW-1185">Reference proteome</keyword>
<organism evidence="1 2">
    <name type="scientific">Nephila pilipes</name>
    <name type="common">Giant wood spider</name>
    <name type="synonym">Nephila maculata</name>
    <dbReference type="NCBI Taxonomy" id="299642"/>
    <lineage>
        <taxon>Eukaryota</taxon>
        <taxon>Metazoa</taxon>
        <taxon>Ecdysozoa</taxon>
        <taxon>Arthropoda</taxon>
        <taxon>Chelicerata</taxon>
        <taxon>Arachnida</taxon>
        <taxon>Araneae</taxon>
        <taxon>Araneomorphae</taxon>
        <taxon>Entelegynae</taxon>
        <taxon>Araneoidea</taxon>
        <taxon>Nephilidae</taxon>
        <taxon>Nephila</taxon>
    </lineage>
</organism>
<name>A0A8X6QRM0_NEPPI</name>
<accession>A0A8X6QRM0</accession>
<reference evidence="1" key="1">
    <citation type="submission" date="2020-08" db="EMBL/GenBank/DDBJ databases">
        <title>Multicomponent nature underlies the extraordinary mechanical properties of spider dragline silk.</title>
        <authorList>
            <person name="Kono N."/>
            <person name="Nakamura H."/>
            <person name="Mori M."/>
            <person name="Yoshida Y."/>
            <person name="Ohtoshi R."/>
            <person name="Malay A.D."/>
            <person name="Moran D.A.P."/>
            <person name="Tomita M."/>
            <person name="Numata K."/>
            <person name="Arakawa K."/>
        </authorList>
    </citation>
    <scope>NUCLEOTIDE SEQUENCE</scope>
</reference>
<sequence length="92" mass="10455">MPFCCEAHQPSKRECTLAVMKLFGGFGGSAFTHLSVHLENIVYFTESYVTEWVRFTPKQPSQIYSVCVMNMSLPMPFSIIAFRSITRGIRKA</sequence>
<dbReference type="AlphaFoldDB" id="A0A8X6QRM0"/>
<evidence type="ECO:0000313" key="1">
    <source>
        <dbReference type="EMBL" id="GFU39064.1"/>
    </source>
</evidence>
<evidence type="ECO:0000313" key="2">
    <source>
        <dbReference type="Proteomes" id="UP000887013"/>
    </source>
</evidence>